<proteinExistence type="predicted"/>
<dbReference type="InterPro" id="IPR029046">
    <property type="entry name" value="LolA/LolB/LppX"/>
</dbReference>
<gene>
    <name evidence="3" type="ORF">Helico4rc_0500</name>
</gene>
<feature type="chain" id="PRO_5024923084" description="Outer-membrane lipoprotein carrier protein" evidence="2">
    <location>
        <begin position="21"/>
        <end position="177"/>
    </location>
</feature>
<dbReference type="AlphaFoldDB" id="A0A650EL07"/>
<dbReference type="NCBIfam" id="NF000664">
    <property type="entry name" value="PRK00031.2-2"/>
    <property type="match status" value="1"/>
</dbReference>
<evidence type="ECO:0000313" key="3">
    <source>
        <dbReference type="EMBL" id="QGT49931.1"/>
    </source>
</evidence>
<reference evidence="3" key="1">
    <citation type="journal article" date="2020" name="J. ISSAAS">
        <title>Lactobacilli and other gastrointestinal microbiota of Peromyscus leucopus, reservoir host for agents of Lyme disease and other zoonoses in North America.</title>
        <authorList>
            <person name="Milovic A."/>
            <person name="Bassam K."/>
            <person name="Shao H."/>
            <person name="Chatzistamou I."/>
            <person name="Tufts D.M."/>
            <person name="Diuk-Wasser M."/>
            <person name="Barbour A.G."/>
        </authorList>
    </citation>
    <scope>NUCLEOTIDE SEQUENCE</scope>
    <source>
        <strain evidence="3">LL4</strain>
    </source>
</reference>
<accession>A0A650EL07</accession>
<dbReference type="Gene3D" id="2.50.20.10">
    <property type="entry name" value="Lipoprotein localisation LolA/LolB/LppX"/>
    <property type="match status" value="1"/>
</dbReference>
<sequence length="177" mass="20028">MRSIIIISLLLSSLCSISLGWGEDIQSIQADFVQNIISEEGIPARYEGKIIGKAPSKVKWIYKTPLDKTIYMSNKEVFIYEPLLAQVSHSYLKSESDFISVIRSAKEQKDGTYHAKVDGVTYVIHLDDTKKPKLIEFTDSTGTKTALNLRNVKLNVKLSDKEFEFTIPKDVDVVELR</sequence>
<keyword evidence="1 2" id="KW-0732">Signal</keyword>
<protein>
    <recommendedName>
        <fullName evidence="4">Outer-membrane lipoprotein carrier protein</fullName>
    </recommendedName>
</protein>
<organism evidence="3">
    <name type="scientific">uncultured Helicobacter sp</name>
    <dbReference type="NCBI Taxonomy" id="175537"/>
    <lineage>
        <taxon>Bacteria</taxon>
        <taxon>Pseudomonadati</taxon>
        <taxon>Campylobacterota</taxon>
        <taxon>Epsilonproteobacteria</taxon>
        <taxon>Campylobacterales</taxon>
        <taxon>Helicobacteraceae</taxon>
        <taxon>Helicobacter</taxon>
        <taxon>environmental samples</taxon>
    </lineage>
</organism>
<dbReference type="NCBIfam" id="NF000663">
    <property type="entry name" value="PRK00031.2-1"/>
    <property type="match status" value="1"/>
</dbReference>
<dbReference type="PANTHER" id="PTHR35869:SF1">
    <property type="entry name" value="OUTER-MEMBRANE LIPOPROTEIN CARRIER PROTEIN"/>
    <property type="match status" value="1"/>
</dbReference>
<dbReference type="CDD" id="cd16325">
    <property type="entry name" value="LolA"/>
    <property type="match status" value="1"/>
</dbReference>
<dbReference type="SUPFAM" id="SSF89392">
    <property type="entry name" value="Prokaryotic lipoproteins and lipoprotein localization factors"/>
    <property type="match status" value="1"/>
</dbReference>
<dbReference type="InterPro" id="IPR004564">
    <property type="entry name" value="OM_lipoprot_carrier_LolA-like"/>
</dbReference>
<evidence type="ECO:0008006" key="4">
    <source>
        <dbReference type="Google" id="ProtNLM"/>
    </source>
</evidence>
<dbReference type="PANTHER" id="PTHR35869">
    <property type="entry name" value="OUTER-MEMBRANE LIPOPROTEIN CARRIER PROTEIN"/>
    <property type="match status" value="1"/>
</dbReference>
<name>A0A650EL07_9HELI</name>
<dbReference type="Pfam" id="PF03548">
    <property type="entry name" value="LolA"/>
    <property type="match status" value="1"/>
</dbReference>
<evidence type="ECO:0000256" key="2">
    <source>
        <dbReference type="SAM" id="SignalP"/>
    </source>
</evidence>
<evidence type="ECO:0000256" key="1">
    <source>
        <dbReference type="ARBA" id="ARBA00022729"/>
    </source>
</evidence>
<feature type="signal peptide" evidence="2">
    <location>
        <begin position="1"/>
        <end position="20"/>
    </location>
</feature>
<dbReference type="EMBL" id="MN577567">
    <property type="protein sequence ID" value="QGT49931.1"/>
    <property type="molecule type" value="Genomic_DNA"/>
</dbReference>